<comment type="cofactor">
    <cofactor evidence="1">
        <name>thiamine diphosphate</name>
        <dbReference type="ChEBI" id="CHEBI:58937"/>
    </cofactor>
</comment>
<comment type="caution">
    <text evidence="5">The sequence shown here is derived from an EMBL/GenBank/DDBJ whole genome shotgun (WGS) entry which is preliminary data.</text>
</comment>
<dbReference type="InterPro" id="IPR005475">
    <property type="entry name" value="Transketolase-like_Pyr-bd"/>
</dbReference>
<proteinExistence type="inferred from homology"/>
<evidence type="ECO:0000259" key="4">
    <source>
        <dbReference type="SMART" id="SM00861"/>
    </source>
</evidence>
<organism evidence="5 6">
    <name type="scientific">Lentihominibacter hominis</name>
    <dbReference type="NCBI Taxonomy" id="2763645"/>
    <lineage>
        <taxon>Bacteria</taxon>
        <taxon>Bacillati</taxon>
        <taxon>Bacillota</taxon>
        <taxon>Clostridia</taxon>
        <taxon>Peptostreptococcales</taxon>
        <taxon>Anaerovoracaceae</taxon>
        <taxon>Lentihominibacter</taxon>
    </lineage>
</organism>
<evidence type="ECO:0000256" key="2">
    <source>
        <dbReference type="ARBA" id="ARBA00007131"/>
    </source>
</evidence>
<evidence type="ECO:0000256" key="1">
    <source>
        <dbReference type="ARBA" id="ARBA00001964"/>
    </source>
</evidence>
<dbReference type="RefSeq" id="WP_187525457.1">
    <property type="nucleotide sequence ID" value="NZ_JACRTA010000003.1"/>
</dbReference>
<dbReference type="Pfam" id="PF02780">
    <property type="entry name" value="Transketolase_C"/>
    <property type="match status" value="1"/>
</dbReference>
<keyword evidence="6" id="KW-1185">Reference proteome</keyword>
<dbReference type="AlphaFoldDB" id="A0A926I939"/>
<dbReference type="PANTHER" id="PTHR43825:SF1">
    <property type="entry name" value="TRANSKETOLASE-LIKE PYRIMIDINE-BINDING DOMAIN-CONTAINING PROTEIN"/>
    <property type="match status" value="1"/>
</dbReference>
<name>A0A926I939_9FIRM</name>
<dbReference type="PANTHER" id="PTHR43825">
    <property type="entry name" value="PYRUVATE DEHYDROGENASE E1 COMPONENT"/>
    <property type="match status" value="1"/>
</dbReference>
<dbReference type="Proteomes" id="UP000610862">
    <property type="component" value="Unassembled WGS sequence"/>
</dbReference>
<dbReference type="SMART" id="SM00861">
    <property type="entry name" value="Transket_pyr"/>
    <property type="match status" value="1"/>
</dbReference>
<protein>
    <submittedName>
        <fullName evidence="5">Transketolase family protein</fullName>
    </submittedName>
</protein>
<dbReference type="InterPro" id="IPR029061">
    <property type="entry name" value="THDP-binding"/>
</dbReference>
<reference evidence="5" key="1">
    <citation type="submission" date="2020-08" db="EMBL/GenBank/DDBJ databases">
        <title>Genome public.</title>
        <authorList>
            <person name="Liu C."/>
            <person name="Sun Q."/>
        </authorList>
    </citation>
    <scope>NUCLEOTIDE SEQUENCE</scope>
    <source>
        <strain evidence="5">NSJ-24</strain>
    </source>
</reference>
<evidence type="ECO:0000256" key="3">
    <source>
        <dbReference type="ARBA" id="ARBA00023052"/>
    </source>
</evidence>
<gene>
    <name evidence="5" type="ORF">H8692_08375</name>
</gene>
<comment type="similarity">
    <text evidence="2">Belongs to the transketolase family.</text>
</comment>
<dbReference type="Gene3D" id="3.40.50.920">
    <property type="match status" value="1"/>
</dbReference>
<evidence type="ECO:0000313" key="6">
    <source>
        <dbReference type="Proteomes" id="UP000610862"/>
    </source>
</evidence>
<dbReference type="FunFam" id="3.40.50.970:FF:000129">
    <property type="entry name" value="Transketolase"/>
    <property type="match status" value="1"/>
</dbReference>
<dbReference type="SUPFAM" id="SSF52518">
    <property type="entry name" value="Thiamin diphosphate-binding fold (THDP-binding)"/>
    <property type="match status" value="1"/>
</dbReference>
<dbReference type="CDD" id="cd07033">
    <property type="entry name" value="TPP_PYR_DXS_TK_like"/>
    <property type="match status" value="1"/>
</dbReference>
<keyword evidence="3" id="KW-0786">Thiamine pyrophosphate</keyword>
<dbReference type="InterPro" id="IPR051157">
    <property type="entry name" value="PDH/Transketolase"/>
</dbReference>
<dbReference type="Pfam" id="PF02779">
    <property type="entry name" value="Transket_pyr"/>
    <property type="match status" value="1"/>
</dbReference>
<dbReference type="InterPro" id="IPR009014">
    <property type="entry name" value="Transketo_C/PFOR_II"/>
</dbReference>
<evidence type="ECO:0000313" key="5">
    <source>
        <dbReference type="EMBL" id="MBC8568771.1"/>
    </source>
</evidence>
<dbReference type="InterPro" id="IPR033248">
    <property type="entry name" value="Transketolase_C"/>
</dbReference>
<dbReference type="Gene3D" id="3.40.50.970">
    <property type="match status" value="1"/>
</dbReference>
<dbReference type="SUPFAM" id="SSF52922">
    <property type="entry name" value="TK C-terminal domain-like"/>
    <property type="match status" value="1"/>
</dbReference>
<accession>A0A926I939</accession>
<sequence>MADKMATRQAYGKALIKLGEKYPDLVVMDADLSKSTQTAEFGKRYPERFFNMGIAEQNLYASAAGIALSGKIVCASTFAMFAAGRAFEIIRNSIGYTKANVKICATHAGITVGEDGASHQTFEDIALMRTIPGMTVINPSDAVSTEKLLQQAIDMTGPCYVRLGRAAVPVFYDENDDITLGKGNVVKDGKDVAVIATGIMVNEAVEAAKVLEKEGINVRVIDLHTIKPLDEEIIIKAAEETKAIVTAEEHSVIGGLGSAVAETIVKKRPVKMEMVGQHDTYGESGKPEELKKKYGMTSDDIVTAVKNVL</sequence>
<dbReference type="EMBL" id="JACRTA010000003">
    <property type="protein sequence ID" value="MBC8568771.1"/>
    <property type="molecule type" value="Genomic_DNA"/>
</dbReference>
<feature type="domain" description="Transketolase-like pyrimidine-binding" evidence="4">
    <location>
        <begin position="5"/>
        <end position="170"/>
    </location>
</feature>